<evidence type="ECO:0000313" key="1">
    <source>
        <dbReference type="EMBL" id="GBO01285.1"/>
    </source>
</evidence>
<dbReference type="EMBL" id="BGPR01029494">
    <property type="protein sequence ID" value="GBO01286.1"/>
    <property type="molecule type" value="Genomic_DNA"/>
</dbReference>
<keyword evidence="3" id="KW-1185">Reference proteome</keyword>
<dbReference type="EMBL" id="BGPR01029493">
    <property type="protein sequence ID" value="GBO01285.1"/>
    <property type="molecule type" value="Genomic_DNA"/>
</dbReference>
<protein>
    <submittedName>
        <fullName evidence="2">Uncharacterized protein</fullName>
    </submittedName>
</protein>
<dbReference type="AlphaFoldDB" id="A0A4Y2TQC4"/>
<evidence type="ECO:0000313" key="2">
    <source>
        <dbReference type="EMBL" id="GBO01286.1"/>
    </source>
</evidence>
<dbReference type="Proteomes" id="UP000499080">
    <property type="component" value="Unassembled WGS sequence"/>
</dbReference>
<name>A0A4Y2TQC4_ARAVE</name>
<gene>
    <name evidence="2" type="ORF">AVEN_25222_1</name>
    <name evidence="1" type="ORF">AVEN_56646_1</name>
</gene>
<comment type="caution">
    <text evidence="2">The sequence shown here is derived from an EMBL/GenBank/DDBJ whole genome shotgun (WGS) entry which is preliminary data.</text>
</comment>
<proteinExistence type="predicted"/>
<organism evidence="2 3">
    <name type="scientific">Araneus ventricosus</name>
    <name type="common">Orbweaver spider</name>
    <name type="synonym">Epeira ventricosa</name>
    <dbReference type="NCBI Taxonomy" id="182803"/>
    <lineage>
        <taxon>Eukaryota</taxon>
        <taxon>Metazoa</taxon>
        <taxon>Ecdysozoa</taxon>
        <taxon>Arthropoda</taxon>
        <taxon>Chelicerata</taxon>
        <taxon>Arachnida</taxon>
        <taxon>Araneae</taxon>
        <taxon>Araneomorphae</taxon>
        <taxon>Entelegynae</taxon>
        <taxon>Araneoidea</taxon>
        <taxon>Araneidae</taxon>
        <taxon>Araneus</taxon>
    </lineage>
</organism>
<evidence type="ECO:0000313" key="3">
    <source>
        <dbReference type="Proteomes" id="UP000499080"/>
    </source>
</evidence>
<reference evidence="2 3" key="1">
    <citation type="journal article" date="2019" name="Sci. Rep.">
        <title>Orb-weaving spider Araneus ventricosus genome elucidates the spidroin gene catalogue.</title>
        <authorList>
            <person name="Kono N."/>
            <person name="Nakamura H."/>
            <person name="Ohtoshi R."/>
            <person name="Moran D.A.P."/>
            <person name="Shinohara A."/>
            <person name="Yoshida Y."/>
            <person name="Fujiwara M."/>
            <person name="Mori M."/>
            <person name="Tomita M."/>
            <person name="Arakawa K."/>
        </authorList>
    </citation>
    <scope>NUCLEOTIDE SEQUENCE [LARGE SCALE GENOMIC DNA]</scope>
</reference>
<sequence length="104" mass="11871">MTTTPEVRMALCRRRKFRQETAALIVFHKPTYCLKKANSTMQLALGGSISSTGYVYMPEAQLKIESVKNEHSTSPVADVIVRYMRNRPPRIPSSYHLSVFFAVY</sequence>
<accession>A0A4Y2TQC4</accession>